<dbReference type="VEuPathDB" id="FungiDB:PODANS_0_350"/>
<evidence type="ECO:0000313" key="1">
    <source>
        <dbReference type="EMBL" id="CAP61634.1"/>
    </source>
</evidence>
<keyword evidence="3" id="KW-1185">Reference proteome</keyword>
<accession>B2ADW9</accession>
<reference evidence="1 3" key="1">
    <citation type="journal article" date="2008" name="Genome Biol.">
        <title>The genome sequence of the model ascomycete fungus Podospora anserina.</title>
        <authorList>
            <person name="Espagne E."/>
            <person name="Lespinet O."/>
            <person name="Malagnac F."/>
            <person name="Da Silva C."/>
            <person name="Jaillon O."/>
            <person name="Porcel B.M."/>
            <person name="Couloux A."/>
            <person name="Aury J.-M."/>
            <person name="Segurens B."/>
            <person name="Poulain J."/>
            <person name="Anthouard V."/>
            <person name="Grossetete S."/>
            <person name="Khalili H."/>
            <person name="Coppin E."/>
            <person name="Dequard-Chablat M."/>
            <person name="Picard M."/>
            <person name="Contamine V."/>
            <person name="Arnaise S."/>
            <person name="Bourdais A."/>
            <person name="Berteaux-Lecellier V."/>
            <person name="Gautheret D."/>
            <person name="de Vries R.P."/>
            <person name="Battaglia E."/>
            <person name="Coutinho P.M."/>
            <person name="Danchin E.G.J."/>
            <person name="Henrissat B."/>
            <person name="El Khoury R."/>
            <person name="Sainsard-Chanet A."/>
            <person name="Boivin A."/>
            <person name="Pinan-Lucarre B."/>
            <person name="Sellem C.H."/>
            <person name="Debuchy R."/>
            <person name="Wincker P."/>
            <person name="Weissenbach J."/>
            <person name="Silar P."/>
        </authorList>
    </citation>
    <scope>NUCLEOTIDE SEQUENCE [LARGE SCALE GENOMIC DNA]</scope>
    <source>
        <strain evidence="3">S / ATCC MYA-4624 / DSM 980 / FGSC 10383</strain>
        <strain evidence="1">S mat+</strain>
    </source>
</reference>
<dbReference type="GeneID" id="6188010"/>
<gene>
    <name evidence="1" type="ORF">PODANS_0_350</name>
</gene>
<evidence type="ECO:0000313" key="3">
    <source>
        <dbReference type="Proteomes" id="UP000001197"/>
    </source>
</evidence>
<dbReference type="EMBL" id="CU633455">
    <property type="protein sequence ID" value="CAP61634.1"/>
    <property type="molecule type" value="Genomic_DNA"/>
</dbReference>
<evidence type="ECO:0000313" key="2">
    <source>
        <dbReference type="EMBL" id="CDP27987.1"/>
    </source>
</evidence>
<reference evidence="2" key="4">
    <citation type="submission" date="2015-04" db="EMBL/GenBank/DDBJ databases">
        <title>Maintaining two mating types: Structure of the mating type locus and its role in heterokaryosis in Podospora anserina.</title>
        <authorList>
            <person name="Grognet P."/>
            <person name="Bidard F."/>
            <person name="Kuchly C."/>
            <person name="Chan Ho Tong L."/>
            <person name="Coppin E."/>
            <person name="Ait Benkhali J."/>
            <person name="Couloux A."/>
            <person name="Wincker P."/>
            <person name="Debuchy R."/>
            <person name="Silar P."/>
        </authorList>
    </citation>
    <scope>NUCLEOTIDE SEQUENCE</scope>
</reference>
<dbReference type="EMBL" id="FO904939">
    <property type="protein sequence ID" value="CDP27987.1"/>
    <property type="molecule type" value="Genomic_DNA"/>
</dbReference>
<name>B2ADW9_PODAN</name>
<reference evidence="3" key="3">
    <citation type="journal article" date="2014" name="Genetics">
        <title>Maintaining two mating types: Structure of the mating type locus and its role in heterokaryosis in Podospora anserina.</title>
        <authorList>
            <person name="Grognet P."/>
            <person name="Bidard F."/>
            <person name="Kuchly C."/>
            <person name="Tong L.C.H."/>
            <person name="Coppin E."/>
            <person name="Benkhali J.A."/>
            <person name="Couloux A."/>
            <person name="Wincker P."/>
            <person name="Debuchy R."/>
            <person name="Silar P."/>
        </authorList>
    </citation>
    <scope>GENOME REANNOTATION</scope>
    <source>
        <strain evidence="3">S / ATCC MYA-4624 / DSM 980 / FGSC 10383</strain>
    </source>
</reference>
<dbReference type="Proteomes" id="UP000001197">
    <property type="component" value="Chromosome 4"/>
</dbReference>
<dbReference type="HOGENOM" id="CLU_2705878_0_0_1"/>
<sequence>MRDFIMSYNTILTNLKANTCMKRWLGYILRLRSKFRETLSTRGRPLYQLQASPHCQAPCVMGSFNPTGRSTKH</sequence>
<dbReference type="KEGG" id="pan:PODANSg874"/>
<proteinExistence type="predicted"/>
<organism evidence="1">
    <name type="scientific">Podospora anserina (strain S / ATCC MYA-4624 / DSM 980 / FGSC 10383)</name>
    <name type="common">Pleurage anserina</name>
    <dbReference type="NCBI Taxonomy" id="515849"/>
    <lineage>
        <taxon>Eukaryota</taxon>
        <taxon>Fungi</taxon>
        <taxon>Dikarya</taxon>
        <taxon>Ascomycota</taxon>
        <taxon>Pezizomycotina</taxon>
        <taxon>Sordariomycetes</taxon>
        <taxon>Sordariomycetidae</taxon>
        <taxon>Sordariales</taxon>
        <taxon>Podosporaceae</taxon>
        <taxon>Podospora</taxon>
        <taxon>Podospora anserina</taxon>
    </lineage>
</organism>
<dbReference type="RefSeq" id="XP_001903858.1">
    <property type="nucleotide sequence ID" value="XM_001903823.1"/>
</dbReference>
<protein>
    <submittedName>
        <fullName evidence="1">Podospora anserina S mat+ genomic DNA chromosome 4, supercontig 2</fullName>
    </submittedName>
</protein>
<reference evidence="1" key="2">
    <citation type="submission" date="2008-07" db="EMBL/GenBank/DDBJ databases">
        <authorList>
            <person name="Genoscope - CEA"/>
        </authorList>
    </citation>
    <scope>NUCLEOTIDE SEQUENCE</scope>
    <source>
        <strain evidence="1">S mat+</strain>
    </source>
</reference>
<dbReference type="AlphaFoldDB" id="B2ADW9"/>